<keyword evidence="4" id="KW-1003">Cell membrane</keyword>
<dbReference type="InterPro" id="IPR000719">
    <property type="entry name" value="Prot_kinase_dom"/>
</dbReference>
<feature type="binding site" evidence="17">
    <location>
        <position position="453"/>
    </location>
    <ligand>
        <name>ATP</name>
        <dbReference type="ChEBI" id="CHEBI:30616"/>
    </ligand>
</feature>
<dbReference type="GO" id="GO:0005886">
    <property type="term" value="C:plasma membrane"/>
    <property type="evidence" value="ECO:0007669"/>
    <property type="project" value="UniProtKB-SubCell"/>
</dbReference>
<dbReference type="Pfam" id="PF00139">
    <property type="entry name" value="Lectin_legB"/>
    <property type="match status" value="1"/>
</dbReference>
<keyword evidence="11" id="KW-0418">Kinase</keyword>
<dbReference type="SMART" id="SM00220">
    <property type="entry name" value="S_TKc"/>
    <property type="match status" value="2"/>
</dbReference>
<keyword evidence="21" id="KW-1185">Reference proteome</keyword>
<dbReference type="SUPFAM" id="SSF49899">
    <property type="entry name" value="Concanavalin A-like lectins/glucanases"/>
    <property type="match status" value="1"/>
</dbReference>
<evidence type="ECO:0000256" key="9">
    <source>
        <dbReference type="ARBA" id="ARBA00022734"/>
    </source>
</evidence>
<keyword evidence="15" id="KW-0675">Receptor</keyword>
<protein>
    <recommendedName>
        <fullName evidence="19">Protein kinase domain-containing protein</fullName>
    </recommendedName>
</protein>
<sequence>MEHLNTANSWASLIEFYPILNLYNFNVDATVLKRSFMTRFCSTPSKSRTMGLYYNLVLAGLLLAVQIIYSTAFVQGQNYTNFSFPSFSTPESFLLSGTGYYFADNTSFILNDDAAPVHVTTDWECGRLSYKEKVRMKDSASGVVASFHTAFTFQITGDNYSYGDGLVFSFSRDGYAGDDSLAGGSLCLFNAADNGMASNHIFAVEFDTYQNQEFNDPSDNHIGVDINSVNSTWFYNLCGGSLTNCSYLCNAGFFTAWIDYDSESQMLQVFFANGSLYNNISKPQIPLIKASLGFAPPLAEVLDEFMYIGFSSSGSMVPSNFHWIQSWTFTSSGMPEIVPIQPPSQPPSQPPITNPAFNSSLRRKVGIIAGVSVGAVGALLVVFFLVRCGWAWALDMKEANSSPVNENLLPRMFTNEELRAATKNFSRSELLGSGVFGKVYKGTLPSGALVAVKRMRMEFTHVKEKFEAEIANLAQIRHQHLVQLRGWCLEEEQLLLVYDYICNGNLDEWLFQFSERNGQGSLTMNRFDAQSLMLRHRILSDVGAALAFLHDECVPQRLHQNIKSSNVLLDGDWNAYLGDFGVASVIDHQQTESSISFRMAKIMTTSFGYMSPEMSNTGQATKESDVYSFGVLMLEVMCGMRPLTIERGKDVLVDRVWRAHEMRNILQMADSRLEAFRLPSDARDSESHIEIEQQEVSPAGEIELQEVSHGELELQEVSHGELESLNLIQESSIDVPDAETVDKKLIANLLHLGLLCCSTYPQGRPSMRLVSELLQSTEYMEMYLPPLPTCKPEAQIFPGQAQLDDGNIVGVEKLDSYLKLATECLEAVQKMSGSRKFNNEQCGYLAEKLTVVIQGASLFLDRSRAEWHRPCSSVKSTRLAQNFKLLVALAKQTESFVQGSCKYEWIQAAMTLSNVSEYVSSLGFNLELCKIAFCKETVQGPGHCLTSAEVGHINEAEVEAMKVKAARDQETLLQKVTLELHSLEGENRELAIILQQRLCGVGSHPASDDEMDKLFKWVIPGDQVGSGASAKVYKAMWLGTPVAKKTFHGSENSEFLQEVEILSQLCHPNITSMFCYAKCSKRTCSIIMELMDEDLDKLMERRCRDGNDSQSFAILEAVDIMIQIGEGVNYLHSKRIVHRDLKSMNILVKNVEVKRGESVHVQAKVTDFGLSKTKDQSTTYSKQTFNTGTSRWMPPEIIKLTSDSREGGLSKHEKLPKYPFKCDSYSFGMVCYEILTGCIPFPNISNFSTIKRRVMTNGYRPILPANCPPMLKALIKRCWSQEPKKRPKFEAICLELKYLKYLLMTGNDSDLD</sequence>
<dbReference type="CDD" id="cd13999">
    <property type="entry name" value="STKc_MAP3K-like"/>
    <property type="match status" value="1"/>
</dbReference>
<dbReference type="Gene3D" id="1.10.510.10">
    <property type="entry name" value="Transferase(Phosphotransferase) domain 1"/>
    <property type="match status" value="2"/>
</dbReference>
<proteinExistence type="inferred from homology"/>
<feature type="domain" description="Protein kinase" evidence="19">
    <location>
        <begin position="1018"/>
        <end position="1299"/>
    </location>
</feature>
<dbReference type="PROSITE" id="PS50011">
    <property type="entry name" value="PROTEIN_KINASE_DOM"/>
    <property type="match status" value="2"/>
</dbReference>
<comment type="similarity">
    <text evidence="2">In the N-terminal section; belongs to the leguminous lectin family.</text>
</comment>
<dbReference type="FunFam" id="3.30.200.20:FF:000039">
    <property type="entry name" value="receptor-like protein kinase FERONIA"/>
    <property type="match status" value="1"/>
</dbReference>
<dbReference type="GO" id="GO:0005524">
    <property type="term" value="F:ATP binding"/>
    <property type="evidence" value="ECO:0007669"/>
    <property type="project" value="UniProtKB-UniRule"/>
</dbReference>
<reference evidence="20" key="1">
    <citation type="submission" date="2020-06" db="EMBL/GenBank/DDBJ databases">
        <title>WGS assembly of Ceratodon purpureus strain R40.</title>
        <authorList>
            <person name="Carey S.B."/>
            <person name="Jenkins J."/>
            <person name="Shu S."/>
            <person name="Lovell J.T."/>
            <person name="Sreedasyam A."/>
            <person name="Maumus F."/>
            <person name="Tiley G.P."/>
            <person name="Fernandez-Pozo N."/>
            <person name="Barry K."/>
            <person name="Chen C."/>
            <person name="Wang M."/>
            <person name="Lipzen A."/>
            <person name="Daum C."/>
            <person name="Saski C.A."/>
            <person name="Payton A.C."/>
            <person name="Mcbreen J.C."/>
            <person name="Conrad R.E."/>
            <person name="Kollar L.M."/>
            <person name="Olsson S."/>
            <person name="Huttunen S."/>
            <person name="Landis J.B."/>
            <person name="Wickett N.J."/>
            <person name="Johnson M.G."/>
            <person name="Rensing S.A."/>
            <person name="Grimwood J."/>
            <person name="Schmutz J."/>
            <person name="Mcdaniel S.F."/>
        </authorList>
    </citation>
    <scope>NUCLEOTIDE SEQUENCE</scope>
    <source>
        <strain evidence="20">R40</strain>
    </source>
</reference>
<evidence type="ECO:0000259" key="19">
    <source>
        <dbReference type="PROSITE" id="PS50011"/>
    </source>
</evidence>
<gene>
    <name evidence="20" type="ORF">KC19_7G035900</name>
</gene>
<evidence type="ECO:0000256" key="12">
    <source>
        <dbReference type="ARBA" id="ARBA00022840"/>
    </source>
</evidence>
<keyword evidence="14 18" id="KW-0472">Membrane</keyword>
<comment type="caution">
    <text evidence="20">The sequence shown here is derived from an EMBL/GenBank/DDBJ whole genome shotgun (WGS) entry which is preliminary data.</text>
</comment>
<keyword evidence="7 18" id="KW-0812">Transmembrane</keyword>
<evidence type="ECO:0000256" key="14">
    <source>
        <dbReference type="ARBA" id="ARBA00023136"/>
    </source>
</evidence>
<evidence type="ECO:0000256" key="15">
    <source>
        <dbReference type="ARBA" id="ARBA00023170"/>
    </source>
</evidence>
<evidence type="ECO:0000256" key="7">
    <source>
        <dbReference type="ARBA" id="ARBA00022692"/>
    </source>
</evidence>
<feature type="binding site" evidence="17">
    <location>
        <position position="1045"/>
    </location>
    <ligand>
        <name>ATP</name>
        <dbReference type="ChEBI" id="CHEBI:30616"/>
    </ligand>
</feature>
<feature type="transmembrane region" description="Helical" evidence="18">
    <location>
        <begin position="367"/>
        <end position="393"/>
    </location>
</feature>
<evidence type="ECO:0000256" key="17">
    <source>
        <dbReference type="PROSITE-ProRule" id="PRU10141"/>
    </source>
</evidence>
<evidence type="ECO:0000256" key="4">
    <source>
        <dbReference type="ARBA" id="ARBA00022475"/>
    </source>
</evidence>
<dbReference type="PANTHER" id="PTHR27007">
    <property type="match status" value="1"/>
</dbReference>
<evidence type="ECO:0000256" key="8">
    <source>
        <dbReference type="ARBA" id="ARBA00022729"/>
    </source>
</evidence>
<dbReference type="InterPro" id="IPR001220">
    <property type="entry name" value="Legume_lectin_dom"/>
</dbReference>
<dbReference type="GO" id="GO:0004674">
    <property type="term" value="F:protein serine/threonine kinase activity"/>
    <property type="evidence" value="ECO:0007669"/>
    <property type="project" value="UniProtKB-KW"/>
</dbReference>
<dbReference type="Gene3D" id="3.30.200.20">
    <property type="entry name" value="Phosphorylase Kinase, domain 1"/>
    <property type="match status" value="2"/>
</dbReference>
<evidence type="ECO:0000313" key="21">
    <source>
        <dbReference type="Proteomes" id="UP000822688"/>
    </source>
</evidence>
<keyword evidence="8" id="KW-0732">Signal</keyword>
<evidence type="ECO:0000256" key="16">
    <source>
        <dbReference type="ARBA" id="ARBA00023180"/>
    </source>
</evidence>
<keyword evidence="13 18" id="KW-1133">Transmembrane helix</keyword>
<feature type="domain" description="Protein kinase" evidence="19">
    <location>
        <begin position="425"/>
        <end position="780"/>
    </location>
</feature>
<dbReference type="SUPFAM" id="SSF56112">
    <property type="entry name" value="Protein kinase-like (PK-like)"/>
    <property type="match status" value="2"/>
</dbReference>
<dbReference type="InterPro" id="IPR008271">
    <property type="entry name" value="Ser/Thr_kinase_AS"/>
</dbReference>
<organism evidence="20 21">
    <name type="scientific">Ceratodon purpureus</name>
    <name type="common">Fire moss</name>
    <name type="synonym">Dicranum purpureum</name>
    <dbReference type="NCBI Taxonomy" id="3225"/>
    <lineage>
        <taxon>Eukaryota</taxon>
        <taxon>Viridiplantae</taxon>
        <taxon>Streptophyta</taxon>
        <taxon>Embryophyta</taxon>
        <taxon>Bryophyta</taxon>
        <taxon>Bryophytina</taxon>
        <taxon>Bryopsida</taxon>
        <taxon>Dicranidae</taxon>
        <taxon>Pseudoditrichales</taxon>
        <taxon>Ditrichaceae</taxon>
        <taxon>Ceratodon</taxon>
    </lineage>
</organism>
<evidence type="ECO:0000256" key="1">
    <source>
        <dbReference type="ARBA" id="ARBA00004251"/>
    </source>
</evidence>
<evidence type="ECO:0000256" key="10">
    <source>
        <dbReference type="ARBA" id="ARBA00022741"/>
    </source>
</evidence>
<dbReference type="InterPro" id="IPR050528">
    <property type="entry name" value="L-type_Lectin-RKs"/>
</dbReference>
<keyword evidence="9" id="KW-0430">Lectin</keyword>
<evidence type="ECO:0000256" key="5">
    <source>
        <dbReference type="ARBA" id="ARBA00022527"/>
    </source>
</evidence>
<keyword evidence="16" id="KW-0325">Glycoprotein</keyword>
<evidence type="ECO:0000256" key="3">
    <source>
        <dbReference type="ARBA" id="ARBA00010217"/>
    </source>
</evidence>
<dbReference type="InterPro" id="IPR011009">
    <property type="entry name" value="Kinase-like_dom_sf"/>
</dbReference>
<keyword evidence="12 17" id="KW-0067">ATP-binding</keyword>
<evidence type="ECO:0000256" key="11">
    <source>
        <dbReference type="ARBA" id="ARBA00022777"/>
    </source>
</evidence>
<dbReference type="GO" id="GO:0030246">
    <property type="term" value="F:carbohydrate binding"/>
    <property type="evidence" value="ECO:0007669"/>
    <property type="project" value="UniProtKB-KW"/>
</dbReference>
<comment type="similarity">
    <text evidence="3">In the C-terminal section; belongs to the protein kinase superfamily. Ser/Thr protein kinase family.</text>
</comment>
<dbReference type="PROSITE" id="PS00107">
    <property type="entry name" value="PROTEIN_KINASE_ATP"/>
    <property type="match status" value="2"/>
</dbReference>
<name>A0A8T0H7A3_CERPU</name>
<keyword evidence="10 17" id="KW-0547">Nucleotide-binding</keyword>
<evidence type="ECO:0000256" key="18">
    <source>
        <dbReference type="SAM" id="Phobius"/>
    </source>
</evidence>
<evidence type="ECO:0000256" key="2">
    <source>
        <dbReference type="ARBA" id="ARBA00008536"/>
    </source>
</evidence>
<dbReference type="FunFam" id="1.10.510.10:FF:000240">
    <property type="entry name" value="Lectin-domain containing receptor kinase A4.3"/>
    <property type="match status" value="1"/>
</dbReference>
<dbReference type="InterPro" id="IPR001245">
    <property type="entry name" value="Ser-Thr/Tyr_kinase_cat_dom"/>
</dbReference>
<keyword evidence="6" id="KW-0808">Transferase</keyword>
<dbReference type="Gene3D" id="2.60.120.200">
    <property type="match status" value="1"/>
</dbReference>
<dbReference type="InterPro" id="IPR017441">
    <property type="entry name" value="Protein_kinase_ATP_BS"/>
</dbReference>
<comment type="subcellular location">
    <subcellularLocation>
        <location evidence="1">Cell membrane</location>
        <topology evidence="1">Single-pass type I membrane protein</topology>
    </subcellularLocation>
</comment>
<dbReference type="Pfam" id="PF07714">
    <property type="entry name" value="PK_Tyr_Ser-Thr"/>
    <property type="match status" value="2"/>
</dbReference>
<evidence type="ECO:0000256" key="13">
    <source>
        <dbReference type="ARBA" id="ARBA00022989"/>
    </source>
</evidence>
<dbReference type="PROSITE" id="PS00108">
    <property type="entry name" value="PROTEIN_KINASE_ST"/>
    <property type="match status" value="1"/>
</dbReference>
<keyword evidence="5" id="KW-0723">Serine/threonine-protein kinase</keyword>
<dbReference type="EMBL" id="CM026428">
    <property type="protein sequence ID" value="KAG0566068.1"/>
    <property type="molecule type" value="Genomic_DNA"/>
</dbReference>
<dbReference type="CDD" id="cd06899">
    <property type="entry name" value="lectin_legume_LecRK_Arcelin_ConA"/>
    <property type="match status" value="1"/>
</dbReference>
<dbReference type="InterPro" id="IPR013320">
    <property type="entry name" value="ConA-like_dom_sf"/>
</dbReference>
<dbReference type="GO" id="GO:0002229">
    <property type="term" value="P:defense response to oomycetes"/>
    <property type="evidence" value="ECO:0007669"/>
    <property type="project" value="UniProtKB-ARBA"/>
</dbReference>
<dbReference type="Proteomes" id="UP000822688">
    <property type="component" value="Chromosome 7"/>
</dbReference>
<feature type="transmembrane region" description="Helical" evidence="18">
    <location>
        <begin position="52"/>
        <end position="74"/>
    </location>
</feature>
<accession>A0A8T0H7A3</accession>
<evidence type="ECO:0000256" key="6">
    <source>
        <dbReference type="ARBA" id="ARBA00022679"/>
    </source>
</evidence>
<evidence type="ECO:0000313" key="20">
    <source>
        <dbReference type="EMBL" id="KAG0566068.1"/>
    </source>
</evidence>